<name>A0A024UEF5_9STRA</name>
<dbReference type="STRING" id="157072.A0A024UEF5"/>
<protein>
    <recommendedName>
        <fullName evidence="2">DUF7164 domain-containing protein</fullName>
    </recommendedName>
</protein>
<dbReference type="EMBL" id="KI913958">
    <property type="protein sequence ID" value="ETW03993.1"/>
    <property type="molecule type" value="Genomic_DNA"/>
</dbReference>
<dbReference type="Pfam" id="PF23741">
    <property type="entry name" value="DUF7164"/>
    <property type="match status" value="1"/>
</dbReference>
<evidence type="ECO:0000313" key="3">
    <source>
        <dbReference type="EMBL" id="ETW03993.1"/>
    </source>
</evidence>
<gene>
    <name evidence="3" type="ORF">H310_04398</name>
</gene>
<sequence>MNLDDQRDDVTDNVGRMAQRTSFKSARRSSQARYTYEHSFTVDEKSEDCGIKGWAEWHDGVLLLYAGHVAINHCTHGVLDKIPGMLDFPTSSDDDVALHAHLHSWQEGRMFSKTELA</sequence>
<dbReference type="InterPro" id="IPR055588">
    <property type="entry name" value="DUF7164"/>
</dbReference>
<proteinExistence type="predicted"/>
<evidence type="ECO:0000256" key="1">
    <source>
        <dbReference type="SAM" id="MobiDB-lite"/>
    </source>
</evidence>
<organism evidence="3">
    <name type="scientific">Aphanomyces invadans</name>
    <dbReference type="NCBI Taxonomy" id="157072"/>
    <lineage>
        <taxon>Eukaryota</taxon>
        <taxon>Sar</taxon>
        <taxon>Stramenopiles</taxon>
        <taxon>Oomycota</taxon>
        <taxon>Saprolegniomycetes</taxon>
        <taxon>Saprolegniales</taxon>
        <taxon>Verrucalvaceae</taxon>
        <taxon>Aphanomyces</taxon>
    </lineage>
</organism>
<evidence type="ECO:0000259" key="2">
    <source>
        <dbReference type="Pfam" id="PF23741"/>
    </source>
</evidence>
<accession>A0A024UEF5</accession>
<dbReference type="VEuPathDB" id="FungiDB:H310_04398"/>
<feature type="compositionally biased region" description="Basic and acidic residues" evidence="1">
    <location>
        <begin position="1"/>
        <end position="10"/>
    </location>
</feature>
<reference evidence="3" key="1">
    <citation type="submission" date="2013-12" db="EMBL/GenBank/DDBJ databases">
        <title>The Genome Sequence of Aphanomyces invadans NJM9701.</title>
        <authorList>
            <consortium name="The Broad Institute Genomics Platform"/>
            <person name="Russ C."/>
            <person name="Tyler B."/>
            <person name="van West P."/>
            <person name="Dieguez-Uribeondo J."/>
            <person name="Young S.K."/>
            <person name="Zeng Q."/>
            <person name="Gargeya S."/>
            <person name="Fitzgerald M."/>
            <person name="Abouelleil A."/>
            <person name="Alvarado L."/>
            <person name="Chapman S.B."/>
            <person name="Gainer-Dewar J."/>
            <person name="Goldberg J."/>
            <person name="Griggs A."/>
            <person name="Gujja S."/>
            <person name="Hansen M."/>
            <person name="Howarth C."/>
            <person name="Imamovic A."/>
            <person name="Ireland A."/>
            <person name="Larimer J."/>
            <person name="McCowan C."/>
            <person name="Murphy C."/>
            <person name="Pearson M."/>
            <person name="Poon T.W."/>
            <person name="Priest M."/>
            <person name="Roberts A."/>
            <person name="Saif S."/>
            <person name="Shea T."/>
            <person name="Sykes S."/>
            <person name="Wortman J."/>
            <person name="Nusbaum C."/>
            <person name="Birren B."/>
        </authorList>
    </citation>
    <scope>NUCLEOTIDE SEQUENCE [LARGE SCALE GENOMIC DNA]</scope>
    <source>
        <strain evidence="3">NJM9701</strain>
    </source>
</reference>
<dbReference type="RefSeq" id="XP_008866949.1">
    <property type="nucleotide sequence ID" value="XM_008868727.1"/>
</dbReference>
<dbReference type="AlphaFoldDB" id="A0A024UEF5"/>
<dbReference type="GeneID" id="20081448"/>
<dbReference type="OrthoDB" id="10049831at2759"/>
<feature type="domain" description="DUF7164" evidence="2">
    <location>
        <begin position="32"/>
        <end position="114"/>
    </location>
</feature>
<feature type="region of interest" description="Disordered" evidence="1">
    <location>
        <begin position="1"/>
        <end position="24"/>
    </location>
</feature>